<keyword evidence="3" id="KW-0804">Transcription</keyword>
<evidence type="ECO:0000256" key="3">
    <source>
        <dbReference type="ARBA" id="ARBA00023163"/>
    </source>
</evidence>
<dbReference type="Gene3D" id="3.40.50.2300">
    <property type="match status" value="2"/>
</dbReference>
<gene>
    <name evidence="5" type="ORF">FC43_GL001397</name>
</gene>
<dbReference type="PATRIC" id="fig|1423760.3.peg.1464"/>
<dbReference type="PROSITE" id="PS50932">
    <property type="entry name" value="HTH_LACI_2"/>
    <property type="match status" value="1"/>
</dbReference>
<dbReference type="EMBL" id="AZFK01000030">
    <property type="protein sequence ID" value="KRL90388.1"/>
    <property type="molecule type" value="Genomic_DNA"/>
</dbReference>
<dbReference type="InterPro" id="IPR000843">
    <property type="entry name" value="HTH_LacI"/>
</dbReference>
<dbReference type="SUPFAM" id="SSF47413">
    <property type="entry name" value="lambda repressor-like DNA-binding domains"/>
    <property type="match status" value="1"/>
</dbReference>
<keyword evidence="1" id="KW-0805">Transcription regulation</keyword>
<dbReference type="PANTHER" id="PTHR30146">
    <property type="entry name" value="LACI-RELATED TRANSCRIPTIONAL REPRESSOR"/>
    <property type="match status" value="1"/>
</dbReference>
<dbReference type="PANTHER" id="PTHR30146:SF109">
    <property type="entry name" value="HTH-TYPE TRANSCRIPTIONAL REGULATOR GALS"/>
    <property type="match status" value="1"/>
</dbReference>
<evidence type="ECO:0000259" key="4">
    <source>
        <dbReference type="PROSITE" id="PS50932"/>
    </source>
</evidence>
<keyword evidence="2" id="KW-0238">DNA-binding</keyword>
<dbReference type="GeneID" id="82934507"/>
<reference evidence="5 6" key="1">
    <citation type="journal article" date="2015" name="Genome Announc.">
        <title>Expanding the biotechnology potential of lactobacilli through comparative genomics of 213 strains and associated genera.</title>
        <authorList>
            <person name="Sun Z."/>
            <person name="Harris H.M."/>
            <person name="McCann A."/>
            <person name="Guo C."/>
            <person name="Argimon S."/>
            <person name="Zhang W."/>
            <person name="Yang X."/>
            <person name="Jeffery I.B."/>
            <person name="Cooney J.C."/>
            <person name="Kagawa T.F."/>
            <person name="Liu W."/>
            <person name="Song Y."/>
            <person name="Salvetti E."/>
            <person name="Wrobel A."/>
            <person name="Rasinkangas P."/>
            <person name="Parkhill J."/>
            <person name="Rea M.C."/>
            <person name="O'Sullivan O."/>
            <person name="Ritari J."/>
            <person name="Douillard F.P."/>
            <person name="Paul Ross R."/>
            <person name="Yang R."/>
            <person name="Briner A.E."/>
            <person name="Felis G.E."/>
            <person name="de Vos W.M."/>
            <person name="Barrangou R."/>
            <person name="Klaenhammer T.R."/>
            <person name="Caufield P.W."/>
            <person name="Cui Y."/>
            <person name="Zhang H."/>
            <person name="O'Toole P.W."/>
        </authorList>
    </citation>
    <scope>NUCLEOTIDE SEQUENCE [LARGE SCALE GENOMIC DNA]</scope>
    <source>
        <strain evidence="5 6">DSM 15946</strain>
    </source>
</reference>
<dbReference type="InterPro" id="IPR010982">
    <property type="entry name" value="Lambda_DNA-bd_dom_sf"/>
</dbReference>
<dbReference type="Pfam" id="PF13377">
    <property type="entry name" value="Peripla_BP_3"/>
    <property type="match status" value="1"/>
</dbReference>
<dbReference type="RefSeq" id="WP_019206791.1">
    <property type="nucleotide sequence ID" value="NZ_AZFK01000030.1"/>
</dbReference>
<organism evidence="5 6">
    <name type="scientific">Limosilactobacillus ingluviei DSM 15946</name>
    <dbReference type="NCBI Taxonomy" id="1423760"/>
    <lineage>
        <taxon>Bacteria</taxon>
        <taxon>Bacillati</taxon>
        <taxon>Bacillota</taxon>
        <taxon>Bacilli</taxon>
        <taxon>Lactobacillales</taxon>
        <taxon>Lactobacillaceae</taxon>
        <taxon>Limosilactobacillus</taxon>
    </lineage>
</organism>
<evidence type="ECO:0000256" key="1">
    <source>
        <dbReference type="ARBA" id="ARBA00023015"/>
    </source>
</evidence>
<protein>
    <submittedName>
        <fullName evidence="5">LacI family transcription regulator</fullName>
    </submittedName>
</protein>
<dbReference type="PROSITE" id="PS00356">
    <property type="entry name" value="HTH_LACI_1"/>
    <property type="match status" value="1"/>
</dbReference>
<sequence length="317" mass="34428">MSTIKDVAKAAQVSVSTASRALNDNPRISAATIAKVKQVAAALDYRPSGPAKTLSKGEASVVGVIFPVTDEHAPANPFQLDIIRGANTELVAKNYVLATAICQDEASLLKNVQAMVEQSQIHNFLVLYTKADDPVTAYLREKAQNFVIIGHPSQPGDRYLNNDNQLAGQKATHHLLIEEGVRQPLLVCSGHHWAYEADRQAGYQAALAAQGGTALSYDLQKDEPAAFFAAHPSVDGIIAVDDISLLSFYNQLQTVTWPKQLPAICFNRSRLLSLASPAVIKVDMMPRQLGAKAINLLFDKHRTHQLVGFRIVSANEK</sequence>
<proteinExistence type="predicted"/>
<dbReference type="GO" id="GO:0000976">
    <property type="term" value="F:transcription cis-regulatory region binding"/>
    <property type="evidence" value="ECO:0007669"/>
    <property type="project" value="TreeGrafter"/>
</dbReference>
<dbReference type="Proteomes" id="UP000050816">
    <property type="component" value="Unassembled WGS sequence"/>
</dbReference>
<dbReference type="CDD" id="cd01392">
    <property type="entry name" value="HTH_LacI"/>
    <property type="match status" value="1"/>
</dbReference>
<dbReference type="InterPro" id="IPR046335">
    <property type="entry name" value="LacI/GalR-like_sensor"/>
</dbReference>
<feature type="domain" description="HTH lacI-type" evidence="4">
    <location>
        <begin position="2"/>
        <end position="56"/>
    </location>
</feature>
<dbReference type="SMART" id="SM00354">
    <property type="entry name" value="HTH_LACI"/>
    <property type="match status" value="1"/>
</dbReference>
<accession>A0A0R1UC76</accession>
<dbReference type="SUPFAM" id="SSF53822">
    <property type="entry name" value="Periplasmic binding protein-like I"/>
    <property type="match status" value="1"/>
</dbReference>
<dbReference type="Pfam" id="PF00356">
    <property type="entry name" value="LacI"/>
    <property type="match status" value="1"/>
</dbReference>
<name>A0A0R1UC76_9LACO</name>
<comment type="caution">
    <text evidence="5">The sequence shown here is derived from an EMBL/GenBank/DDBJ whole genome shotgun (WGS) entry which is preliminary data.</text>
</comment>
<dbReference type="GO" id="GO:0003700">
    <property type="term" value="F:DNA-binding transcription factor activity"/>
    <property type="evidence" value="ECO:0007669"/>
    <property type="project" value="TreeGrafter"/>
</dbReference>
<dbReference type="AlphaFoldDB" id="A0A0R1UC76"/>
<evidence type="ECO:0000256" key="2">
    <source>
        <dbReference type="ARBA" id="ARBA00023125"/>
    </source>
</evidence>
<evidence type="ECO:0000313" key="5">
    <source>
        <dbReference type="EMBL" id="KRL90388.1"/>
    </source>
</evidence>
<dbReference type="Gene3D" id="1.10.260.40">
    <property type="entry name" value="lambda repressor-like DNA-binding domains"/>
    <property type="match status" value="1"/>
</dbReference>
<evidence type="ECO:0000313" key="6">
    <source>
        <dbReference type="Proteomes" id="UP000050816"/>
    </source>
</evidence>
<dbReference type="InterPro" id="IPR028082">
    <property type="entry name" value="Peripla_BP_I"/>
</dbReference>